<sequence length="45" mass="4873">MKPTPTFWQRLGQAVGLTLAMTAAFAVISVILWIITATWRAIIGG</sequence>
<protein>
    <submittedName>
        <fullName evidence="2">Uncharacterized protein</fullName>
    </submittedName>
</protein>
<feature type="transmembrane region" description="Helical" evidence="1">
    <location>
        <begin position="12"/>
        <end position="35"/>
    </location>
</feature>
<reference evidence="2" key="1">
    <citation type="journal article" date="2021" name="Proc. Natl. Acad. Sci. U.S.A.">
        <title>A Catalog of Tens of Thousands of Viruses from Human Metagenomes Reveals Hidden Associations with Chronic Diseases.</title>
        <authorList>
            <person name="Tisza M.J."/>
            <person name="Buck C.B."/>
        </authorList>
    </citation>
    <scope>NUCLEOTIDE SEQUENCE</scope>
    <source>
        <strain evidence="2">Ctksc2</strain>
    </source>
</reference>
<organism evidence="2">
    <name type="scientific">Siphoviridae sp. ctksc2</name>
    <dbReference type="NCBI Taxonomy" id="2825645"/>
    <lineage>
        <taxon>Viruses</taxon>
        <taxon>Duplodnaviria</taxon>
        <taxon>Heunggongvirae</taxon>
        <taxon>Uroviricota</taxon>
        <taxon>Caudoviricetes</taxon>
    </lineage>
</organism>
<name>A0A8S5URT2_9CAUD</name>
<evidence type="ECO:0000256" key="1">
    <source>
        <dbReference type="SAM" id="Phobius"/>
    </source>
</evidence>
<dbReference type="EMBL" id="BK016127">
    <property type="protein sequence ID" value="DAF97208.1"/>
    <property type="molecule type" value="Genomic_DNA"/>
</dbReference>
<keyword evidence="1" id="KW-1133">Transmembrane helix</keyword>
<accession>A0A8S5URT2</accession>
<keyword evidence="1" id="KW-0812">Transmembrane</keyword>
<evidence type="ECO:0000313" key="2">
    <source>
        <dbReference type="EMBL" id="DAF97208.1"/>
    </source>
</evidence>
<proteinExistence type="predicted"/>
<keyword evidence="1" id="KW-0472">Membrane</keyword>